<dbReference type="GO" id="GO:0051607">
    <property type="term" value="P:defense response to virus"/>
    <property type="evidence" value="ECO:0007669"/>
    <property type="project" value="UniProtKB-KW"/>
</dbReference>
<evidence type="ECO:0000256" key="2">
    <source>
        <dbReference type="SAM" id="MobiDB-lite"/>
    </source>
</evidence>
<comment type="caution">
    <text evidence="4">The sequence shown here is derived from an EMBL/GenBank/DDBJ whole genome shotgun (WGS) entry which is preliminary data.</text>
</comment>
<accession>A0A9X0WI89</accession>
<dbReference type="InterPro" id="IPR010172">
    <property type="entry name" value="CRISPR-assoc_prot_TM1791"/>
</dbReference>
<name>A0A9X0WI89_9GAMM</name>
<reference evidence="4 5" key="1">
    <citation type="journal article" date="2020" name="Microorganisms">
        <title>Osmotic Adaptation and Compatible Solute Biosynthesis of Phototrophic Bacteria as Revealed from Genome Analyses.</title>
        <authorList>
            <person name="Imhoff J.F."/>
            <person name="Rahn T."/>
            <person name="Kunzel S."/>
            <person name="Keller A."/>
            <person name="Neulinger S.C."/>
        </authorList>
    </citation>
    <scope>NUCLEOTIDE SEQUENCE [LARGE SCALE GENOMIC DNA]</scope>
    <source>
        <strain evidence="4 5">DSM 21303</strain>
    </source>
</reference>
<feature type="domain" description="CRISPR type III-associated protein" evidence="3">
    <location>
        <begin position="83"/>
        <end position="259"/>
    </location>
</feature>
<protein>
    <submittedName>
        <fullName evidence="4">Type III-B CRISPR module RAMP protein Cmr6</fullName>
    </submittedName>
</protein>
<dbReference type="NCBIfam" id="TIGR01898">
    <property type="entry name" value="cas_TM1791_cmr6"/>
    <property type="match status" value="1"/>
</dbReference>
<evidence type="ECO:0000313" key="5">
    <source>
        <dbReference type="Proteomes" id="UP001138802"/>
    </source>
</evidence>
<keyword evidence="5" id="KW-1185">Reference proteome</keyword>
<dbReference type="RefSeq" id="WP_200388032.1">
    <property type="nucleotide sequence ID" value="NZ_NRSD01000010.1"/>
</dbReference>
<keyword evidence="1" id="KW-0051">Antiviral defense</keyword>
<evidence type="ECO:0000259" key="3">
    <source>
        <dbReference type="Pfam" id="PF03787"/>
    </source>
</evidence>
<evidence type="ECO:0000256" key="1">
    <source>
        <dbReference type="ARBA" id="ARBA00023118"/>
    </source>
</evidence>
<dbReference type="Pfam" id="PF03787">
    <property type="entry name" value="RAMPs"/>
    <property type="match status" value="1"/>
</dbReference>
<dbReference type="InterPro" id="IPR005537">
    <property type="entry name" value="RAMP_III_fam"/>
</dbReference>
<proteinExistence type="predicted"/>
<gene>
    <name evidence="4" type="primary">cmr6</name>
    <name evidence="4" type="ORF">CKO25_11350</name>
</gene>
<evidence type="ECO:0000313" key="4">
    <source>
        <dbReference type="EMBL" id="MBK1645226.1"/>
    </source>
</evidence>
<dbReference type="PANTHER" id="PTHR39965:SF1">
    <property type="entry name" value="CRISPR SYSTEM CMR SUBUNIT CMR6"/>
    <property type="match status" value="1"/>
</dbReference>
<dbReference type="Proteomes" id="UP001138802">
    <property type="component" value="Unassembled WGS sequence"/>
</dbReference>
<dbReference type="EMBL" id="NRSD01000010">
    <property type="protein sequence ID" value="MBK1645226.1"/>
    <property type="molecule type" value="Genomic_DNA"/>
</dbReference>
<sequence length="358" mass="39201">MPIQLMREVLQPLYSAANDAHPGLLIQRGYPVYDADTEEGRRAKTAHLQEICAIPASPFYHNAYQRWQSATTDPLRFRQLELALETRLFIGLTGGGMLETGCAISHSYGMPYIPGSSVKGVVRAHARTSLFGHEHPEIIAELFGVDADPDPDQGWAQGLSGLVAFHDAWWVPGSADHPLVEEIVTTHHLDYYGSEGQTPATDFDSPVPNAQIAVQGRFLFVLEGPRSTPGWLDLAEKMLTAALSMRGIGAKTRTGYGLFDPVPKVPKGPVCAWVDDNIVRLLPKGAAADNEVLRRIKTGEVLRGKDLAEAWQKIGDASLKAEALADIQSRWEAEGWWESPPSKGARKVKKTYTGENDA</sequence>
<feature type="region of interest" description="Disordered" evidence="2">
    <location>
        <begin position="337"/>
        <end position="358"/>
    </location>
</feature>
<dbReference type="PANTHER" id="PTHR39965">
    <property type="entry name" value="CRISPR SYSTEM CMR SUBUNIT CMR6"/>
    <property type="match status" value="1"/>
</dbReference>
<dbReference type="AlphaFoldDB" id="A0A9X0WI89"/>
<organism evidence="4 5">
    <name type="scientific">Thiocapsa imhoffii</name>
    <dbReference type="NCBI Taxonomy" id="382777"/>
    <lineage>
        <taxon>Bacteria</taxon>
        <taxon>Pseudomonadati</taxon>
        <taxon>Pseudomonadota</taxon>
        <taxon>Gammaproteobacteria</taxon>
        <taxon>Chromatiales</taxon>
        <taxon>Chromatiaceae</taxon>
        <taxon>Thiocapsa</taxon>
    </lineage>
</organism>